<feature type="region of interest" description="Disordered" evidence="1">
    <location>
        <begin position="1"/>
        <end position="36"/>
    </location>
</feature>
<dbReference type="Proteomes" id="UP000637239">
    <property type="component" value="Chromosome 2"/>
</dbReference>
<dbReference type="GeneID" id="66980269"/>
<feature type="transmembrane region" description="Helical" evidence="2">
    <location>
        <begin position="99"/>
        <end position="121"/>
    </location>
</feature>
<organism evidence="3 4">
    <name type="scientific">Aspergillus chevalieri</name>
    <name type="common">Eurotium chevalieri</name>
    <dbReference type="NCBI Taxonomy" id="182096"/>
    <lineage>
        <taxon>Eukaryota</taxon>
        <taxon>Fungi</taxon>
        <taxon>Dikarya</taxon>
        <taxon>Ascomycota</taxon>
        <taxon>Pezizomycotina</taxon>
        <taxon>Eurotiomycetes</taxon>
        <taxon>Eurotiomycetidae</taxon>
        <taxon>Eurotiales</taxon>
        <taxon>Aspergillaceae</taxon>
        <taxon>Aspergillus</taxon>
        <taxon>Aspergillus subgen. Aspergillus</taxon>
    </lineage>
</organism>
<dbReference type="KEGG" id="ache:ACHE_21368A"/>
<evidence type="ECO:0000256" key="2">
    <source>
        <dbReference type="SAM" id="Phobius"/>
    </source>
</evidence>
<keyword evidence="4" id="KW-1185">Reference proteome</keyword>
<evidence type="ECO:0000313" key="3">
    <source>
        <dbReference type="EMBL" id="BCR85910.1"/>
    </source>
</evidence>
<reference evidence="3" key="2">
    <citation type="submission" date="2021-02" db="EMBL/GenBank/DDBJ databases">
        <title>Aspergillus chevalieri M1 genome sequence.</title>
        <authorList>
            <person name="Kadooka C."/>
            <person name="Mori K."/>
            <person name="Futagami T."/>
        </authorList>
    </citation>
    <scope>NUCLEOTIDE SEQUENCE</scope>
    <source>
        <strain evidence="3">M1</strain>
    </source>
</reference>
<dbReference type="EMBL" id="AP024417">
    <property type="protein sequence ID" value="BCR85910.1"/>
    <property type="molecule type" value="Genomic_DNA"/>
</dbReference>
<gene>
    <name evidence="3" type="ORF">ACHE_21368A</name>
</gene>
<accession>A0A7R7ZKL6</accession>
<protein>
    <submittedName>
        <fullName evidence="3">Uncharacterized protein</fullName>
    </submittedName>
</protein>
<name>A0A7R7ZKL6_ASPCH</name>
<dbReference type="AlphaFoldDB" id="A0A7R7ZKL6"/>
<keyword evidence="2" id="KW-1133">Transmembrane helix</keyword>
<feature type="transmembrane region" description="Helical" evidence="2">
    <location>
        <begin position="127"/>
        <end position="144"/>
    </location>
</feature>
<dbReference type="Pfam" id="PF16015">
    <property type="entry name" value="Promethin"/>
    <property type="match status" value="1"/>
</dbReference>
<proteinExistence type="predicted"/>
<evidence type="ECO:0000256" key="1">
    <source>
        <dbReference type="SAM" id="MobiDB-lite"/>
    </source>
</evidence>
<feature type="compositionally biased region" description="Polar residues" evidence="1">
    <location>
        <begin position="27"/>
        <end position="36"/>
    </location>
</feature>
<feature type="transmembrane region" description="Helical" evidence="2">
    <location>
        <begin position="73"/>
        <end position="92"/>
    </location>
</feature>
<sequence>MAIPVENGYSNTAPQFKPESLPPPKPKQTSQFQPQSDKQSKIEYLHNLIYTYINPPATAALTNLQNHFNAHPLLTTFLVAQFLTSILPLLLFTTGVLTAGLVSAGLFAFLGLLVLGPVLVITGVLGVVAWGWGWGVFLVGRWVWGSYAERYRGGYGEGGMLRGRMGC</sequence>
<keyword evidence="2" id="KW-0812">Transmembrane</keyword>
<reference evidence="3" key="1">
    <citation type="submission" date="2021-01" db="EMBL/GenBank/DDBJ databases">
        <authorList>
            <consortium name="Aspergillus chevalieri M1 genome sequencing consortium"/>
            <person name="Kazuki M."/>
            <person name="Futagami T."/>
        </authorList>
    </citation>
    <scope>NUCLEOTIDE SEQUENCE</scope>
    <source>
        <strain evidence="3">M1</strain>
    </source>
</reference>
<evidence type="ECO:0000313" key="4">
    <source>
        <dbReference type="Proteomes" id="UP000637239"/>
    </source>
</evidence>
<keyword evidence="2" id="KW-0472">Membrane</keyword>
<dbReference type="RefSeq" id="XP_043134432.1">
    <property type="nucleotide sequence ID" value="XM_043275443.1"/>
</dbReference>